<organism evidence="2 3">
    <name type="scientific">Dendrothele bispora (strain CBS 962.96)</name>
    <dbReference type="NCBI Taxonomy" id="1314807"/>
    <lineage>
        <taxon>Eukaryota</taxon>
        <taxon>Fungi</taxon>
        <taxon>Dikarya</taxon>
        <taxon>Basidiomycota</taxon>
        <taxon>Agaricomycotina</taxon>
        <taxon>Agaricomycetes</taxon>
        <taxon>Agaricomycetidae</taxon>
        <taxon>Agaricales</taxon>
        <taxon>Agaricales incertae sedis</taxon>
        <taxon>Dendrothele</taxon>
    </lineage>
</organism>
<feature type="compositionally biased region" description="Basic and acidic residues" evidence="1">
    <location>
        <begin position="191"/>
        <end position="203"/>
    </location>
</feature>
<evidence type="ECO:0000313" key="2">
    <source>
        <dbReference type="EMBL" id="THU87615.1"/>
    </source>
</evidence>
<dbReference type="AlphaFoldDB" id="A0A4V4HDK7"/>
<dbReference type="Proteomes" id="UP000297245">
    <property type="component" value="Unassembled WGS sequence"/>
</dbReference>
<evidence type="ECO:0000256" key="1">
    <source>
        <dbReference type="SAM" id="MobiDB-lite"/>
    </source>
</evidence>
<gene>
    <name evidence="2" type="ORF">K435DRAFT_867140</name>
</gene>
<accession>A0A4V4HDK7</accession>
<keyword evidence="3" id="KW-1185">Reference proteome</keyword>
<reference evidence="2 3" key="1">
    <citation type="journal article" date="2019" name="Nat. Ecol. Evol.">
        <title>Megaphylogeny resolves global patterns of mushroom evolution.</title>
        <authorList>
            <person name="Varga T."/>
            <person name="Krizsan K."/>
            <person name="Foldi C."/>
            <person name="Dima B."/>
            <person name="Sanchez-Garcia M."/>
            <person name="Sanchez-Ramirez S."/>
            <person name="Szollosi G.J."/>
            <person name="Szarkandi J.G."/>
            <person name="Papp V."/>
            <person name="Albert L."/>
            <person name="Andreopoulos W."/>
            <person name="Angelini C."/>
            <person name="Antonin V."/>
            <person name="Barry K.W."/>
            <person name="Bougher N.L."/>
            <person name="Buchanan P."/>
            <person name="Buyck B."/>
            <person name="Bense V."/>
            <person name="Catcheside P."/>
            <person name="Chovatia M."/>
            <person name="Cooper J."/>
            <person name="Damon W."/>
            <person name="Desjardin D."/>
            <person name="Finy P."/>
            <person name="Geml J."/>
            <person name="Haridas S."/>
            <person name="Hughes K."/>
            <person name="Justo A."/>
            <person name="Karasinski D."/>
            <person name="Kautmanova I."/>
            <person name="Kiss B."/>
            <person name="Kocsube S."/>
            <person name="Kotiranta H."/>
            <person name="LaButti K.M."/>
            <person name="Lechner B.E."/>
            <person name="Liimatainen K."/>
            <person name="Lipzen A."/>
            <person name="Lukacs Z."/>
            <person name="Mihaltcheva S."/>
            <person name="Morgado L.N."/>
            <person name="Niskanen T."/>
            <person name="Noordeloos M.E."/>
            <person name="Ohm R.A."/>
            <person name="Ortiz-Santana B."/>
            <person name="Ovrebo C."/>
            <person name="Racz N."/>
            <person name="Riley R."/>
            <person name="Savchenko A."/>
            <person name="Shiryaev A."/>
            <person name="Soop K."/>
            <person name="Spirin V."/>
            <person name="Szebenyi C."/>
            <person name="Tomsovsky M."/>
            <person name="Tulloss R.E."/>
            <person name="Uehling J."/>
            <person name="Grigoriev I.V."/>
            <person name="Vagvolgyi C."/>
            <person name="Papp T."/>
            <person name="Martin F.M."/>
            <person name="Miettinen O."/>
            <person name="Hibbett D.S."/>
            <person name="Nagy L.G."/>
        </authorList>
    </citation>
    <scope>NUCLEOTIDE SEQUENCE [LARGE SCALE GENOMIC DNA]</scope>
    <source>
        <strain evidence="2 3">CBS 962.96</strain>
    </source>
</reference>
<proteinExistence type="predicted"/>
<protein>
    <submittedName>
        <fullName evidence="2">Uncharacterized protein</fullName>
    </submittedName>
</protein>
<name>A0A4V4HDK7_DENBC</name>
<dbReference type="EMBL" id="ML179443">
    <property type="protein sequence ID" value="THU87615.1"/>
    <property type="molecule type" value="Genomic_DNA"/>
</dbReference>
<feature type="compositionally biased region" description="Acidic residues" evidence="1">
    <location>
        <begin position="179"/>
        <end position="190"/>
    </location>
</feature>
<evidence type="ECO:0000313" key="3">
    <source>
        <dbReference type="Proteomes" id="UP000297245"/>
    </source>
</evidence>
<sequence>MYLTALRFPCFLVSDLDAVHAVYLSGVKYSTLTEGMTPNFSRQLESVSRERTLSLPISRHSYIPSLILAQVSSSSPRLIPLSRPYHQHGAYLQISTFIKSVQQITQIVHANDHCSPALLPFLKSLLCYFALLSSSVIKLHRQSPSTMSNRYRSTRRSDALARWGVGSKKNFMRISDDKEEFEEDNIDGDDEYRLDSSESSDDRFVDLPIDFSSSFRFT</sequence>
<feature type="region of interest" description="Disordered" evidence="1">
    <location>
        <begin position="179"/>
        <end position="203"/>
    </location>
</feature>